<dbReference type="InterPro" id="IPR047122">
    <property type="entry name" value="Trans-enoyl_RdTase-like"/>
</dbReference>
<dbReference type="SMART" id="SM00829">
    <property type="entry name" value="PKS_ER"/>
    <property type="match status" value="1"/>
</dbReference>
<dbReference type="InterPro" id="IPR011032">
    <property type="entry name" value="GroES-like_sf"/>
</dbReference>
<dbReference type="InterPro" id="IPR013154">
    <property type="entry name" value="ADH-like_N"/>
</dbReference>
<accession>A0A0U1M731</accession>
<dbReference type="OMA" id="GKEANHQ"/>
<dbReference type="CDD" id="cd08249">
    <property type="entry name" value="enoyl_reductase_like"/>
    <property type="match status" value="1"/>
</dbReference>
<dbReference type="InterPro" id="IPR020843">
    <property type="entry name" value="ER"/>
</dbReference>
<dbReference type="AlphaFoldDB" id="A0A0U1M731"/>
<dbReference type="OrthoDB" id="9992527at2759"/>
<dbReference type="Proteomes" id="UP000054383">
    <property type="component" value="Unassembled WGS sequence"/>
</dbReference>
<evidence type="ECO:0000313" key="4">
    <source>
        <dbReference type="EMBL" id="CRG91357.1"/>
    </source>
</evidence>
<dbReference type="Pfam" id="PF08240">
    <property type="entry name" value="ADH_N"/>
    <property type="match status" value="1"/>
</dbReference>
<feature type="domain" description="Enoyl reductase (ER)" evidence="3">
    <location>
        <begin position="11"/>
        <end position="358"/>
    </location>
</feature>
<keyword evidence="2" id="KW-0560">Oxidoreductase</keyword>
<evidence type="ECO:0000256" key="1">
    <source>
        <dbReference type="ARBA" id="ARBA00008072"/>
    </source>
</evidence>
<reference evidence="4 5" key="1">
    <citation type="submission" date="2015-04" db="EMBL/GenBank/DDBJ databases">
        <authorList>
            <person name="Syromyatnikov M.Y."/>
            <person name="Popov V.N."/>
        </authorList>
    </citation>
    <scope>NUCLEOTIDE SEQUENCE [LARGE SCALE GENOMIC DNA]</scope>
    <source>
        <strain evidence="4">WF-38-12</strain>
    </source>
</reference>
<dbReference type="PANTHER" id="PTHR45348:SF3">
    <property type="entry name" value="ENOYL REDUCTASE (ER) DOMAIN-CONTAINING PROTEIN"/>
    <property type="match status" value="1"/>
</dbReference>
<dbReference type="SUPFAM" id="SSF50129">
    <property type="entry name" value="GroES-like"/>
    <property type="match status" value="1"/>
</dbReference>
<protein>
    <recommendedName>
        <fullName evidence="3">Enoyl reductase (ER) domain-containing protein</fullName>
    </recommendedName>
</protein>
<dbReference type="Gene3D" id="3.40.50.720">
    <property type="entry name" value="NAD(P)-binding Rossmann-like Domain"/>
    <property type="match status" value="1"/>
</dbReference>
<evidence type="ECO:0000313" key="5">
    <source>
        <dbReference type="Proteomes" id="UP000054383"/>
    </source>
</evidence>
<keyword evidence="5" id="KW-1185">Reference proteome</keyword>
<proteinExistence type="inferred from homology"/>
<dbReference type="GO" id="GO:0016651">
    <property type="term" value="F:oxidoreductase activity, acting on NAD(P)H"/>
    <property type="evidence" value="ECO:0007669"/>
    <property type="project" value="InterPro"/>
</dbReference>
<name>A0A0U1M731_TALIS</name>
<dbReference type="Gene3D" id="3.90.180.10">
    <property type="entry name" value="Medium-chain alcohol dehydrogenases, catalytic domain"/>
    <property type="match status" value="1"/>
</dbReference>
<dbReference type="EMBL" id="CVMT01000009">
    <property type="protein sequence ID" value="CRG91357.1"/>
    <property type="molecule type" value="Genomic_DNA"/>
</dbReference>
<sequence>MPTHPAIIVTGIKEPLTLAQVPTPVPQEHEIQVRIEWVPSAPLDVYQVDAGLMAQFPQSLGDSGAGTVVAVGSAVERLHVGDQVFGFFFHNEKEKGQQVYVTAPEHLFGKIPQGVPMAAAVTLPTNVCTAFLALSDKLGIDLPWPRPDGFSPKDQDIPILIWGAASSVGQFAVQILKYWGYKNVVATASPKHHEKIKSYGAKHVFDYRNSDVVESVVGILSKDSPSTPLRVFDCIDSKFGSLQHIAKIATLPGSIVAAVLPVVVRPPSDPEGILLSADVAGEASWKPGVEIQSIVSYSYEANPYLRDHLLPEIVPGLLTSGAIEPNKYGEIQGASLLERATAALNALRTGTVSGERLVWKVWTEEEFPAFK</sequence>
<dbReference type="PANTHER" id="PTHR45348">
    <property type="entry name" value="HYPOTHETICAL OXIDOREDUCTASE (EUROFUNG)"/>
    <property type="match status" value="1"/>
</dbReference>
<comment type="similarity">
    <text evidence="1">Belongs to the zinc-containing alcohol dehydrogenase family.</text>
</comment>
<evidence type="ECO:0000259" key="3">
    <source>
        <dbReference type="SMART" id="SM00829"/>
    </source>
</evidence>
<dbReference type="InterPro" id="IPR036291">
    <property type="entry name" value="NAD(P)-bd_dom_sf"/>
</dbReference>
<dbReference type="STRING" id="28573.A0A0U1M731"/>
<gene>
    <name evidence="4" type="ORF">PISL3812_08405</name>
</gene>
<dbReference type="SUPFAM" id="SSF51735">
    <property type="entry name" value="NAD(P)-binding Rossmann-fold domains"/>
    <property type="match status" value="1"/>
</dbReference>
<evidence type="ECO:0000256" key="2">
    <source>
        <dbReference type="ARBA" id="ARBA00023002"/>
    </source>
</evidence>
<organism evidence="4 5">
    <name type="scientific">Talaromyces islandicus</name>
    <name type="common">Penicillium islandicum</name>
    <dbReference type="NCBI Taxonomy" id="28573"/>
    <lineage>
        <taxon>Eukaryota</taxon>
        <taxon>Fungi</taxon>
        <taxon>Dikarya</taxon>
        <taxon>Ascomycota</taxon>
        <taxon>Pezizomycotina</taxon>
        <taxon>Eurotiomycetes</taxon>
        <taxon>Eurotiomycetidae</taxon>
        <taxon>Eurotiales</taxon>
        <taxon>Trichocomaceae</taxon>
        <taxon>Talaromyces</taxon>
        <taxon>Talaromyces sect. Islandici</taxon>
    </lineage>
</organism>